<dbReference type="EMBL" id="JAWWNJ010000105">
    <property type="protein sequence ID" value="KAK6993014.1"/>
    <property type="molecule type" value="Genomic_DNA"/>
</dbReference>
<feature type="domain" description="CxC6 like cysteine cluster associated with KDZ" evidence="3">
    <location>
        <begin position="283"/>
        <end position="329"/>
    </location>
</feature>
<evidence type="ECO:0008006" key="6">
    <source>
        <dbReference type="Google" id="ProtNLM"/>
    </source>
</evidence>
<feature type="compositionally biased region" description="Polar residues" evidence="1">
    <location>
        <begin position="356"/>
        <end position="379"/>
    </location>
</feature>
<feature type="region of interest" description="Disordered" evidence="1">
    <location>
        <begin position="351"/>
        <end position="401"/>
    </location>
</feature>
<evidence type="ECO:0000259" key="3">
    <source>
        <dbReference type="Pfam" id="PF18721"/>
    </source>
</evidence>
<accession>A0AAV9ZVN5</accession>
<dbReference type="Pfam" id="PF18718">
    <property type="entry name" value="CxC5"/>
    <property type="match status" value="1"/>
</dbReference>
<evidence type="ECO:0000256" key="1">
    <source>
        <dbReference type="SAM" id="MobiDB-lite"/>
    </source>
</evidence>
<sequence length="425" mass="47888">MDFQHICNALEKRVDVASCFSHTDVVRYIEIIALLKPTPALAYLAPSHLPSTPPESLPANVHEFLRACFDIPDETAKWAWEIFRHLAWAFNPGPEEQSANRLKHIKLFLVHGIPLNIGVYSLSPPTRVCLDPDCCRVRQTRDSIDLVERELVEAKTHRISVFTLDLGAVPGFSTSSYCRNCNTRYYPNYYVHSNATTRTYYYNDNQVPEFIESSKHFYVSAKLCELFTNMMVSAWTSGTNCARIYNTSISQAALKPLMPQEWTSLEIDVEDVFNGFFLNALLLDHLRDKFCTDPKHHALQSQCSIVDCTAEASIGFRTCSDPDHRAMELHHYQRGKAMFQLKERLQRAKGFAPSNAFPNPTMPSTSRLPTSQDEITATGVNLLPDNSAESNNGDDGSDGEEIEYTSLSRCFVKTSTTHVANSLKG</sequence>
<comment type="caution">
    <text evidence="4">The sequence shown here is derived from an EMBL/GenBank/DDBJ whole genome shotgun (WGS) entry which is preliminary data.</text>
</comment>
<dbReference type="AlphaFoldDB" id="A0AAV9ZVN5"/>
<dbReference type="Proteomes" id="UP001362999">
    <property type="component" value="Unassembled WGS sequence"/>
</dbReference>
<organism evidence="4 5">
    <name type="scientific">Favolaschia claudopus</name>
    <dbReference type="NCBI Taxonomy" id="2862362"/>
    <lineage>
        <taxon>Eukaryota</taxon>
        <taxon>Fungi</taxon>
        <taxon>Dikarya</taxon>
        <taxon>Basidiomycota</taxon>
        <taxon>Agaricomycotina</taxon>
        <taxon>Agaricomycetes</taxon>
        <taxon>Agaricomycetidae</taxon>
        <taxon>Agaricales</taxon>
        <taxon>Marasmiineae</taxon>
        <taxon>Mycenaceae</taxon>
        <taxon>Favolaschia</taxon>
    </lineage>
</organism>
<dbReference type="InterPro" id="IPR041539">
    <property type="entry name" value="CxC5"/>
</dbReference>
<evidence type="ECO:0000313" key="5">
    <source>
        <dbReference type="Proteomes" id="UP001362999"/>
    </source>
</evidence>
<evidence type="ECO:0000259" key="2">
    <source>
        <dbReference type="Pfam" id="PF18718"/>
    </source>
</evidence>
<proteinExistence type="predicted"/>
<reference evidence="4 5" key="1">
    <citation type="journal article" date="2024" name="J Genomics">
        <title>Draft genome sequencing and assembly of Favolaschia claudopus CIRM-BRFM 2984 isolated from oak limbs.</title>
        <authorList>
            <person name="Navarro D."/>
            <person name="Drula E."/>
            <person name="Chaduli D."/>
            <person name="Cazenave R."/>
            <person name="Ahrendt S."/>
            <person name="Wang J."/>
            <person name="Lipzen A."/>
            <person name="Daum C."/>
            <person name="Barry K."/>
            <person name="Grigoriev I.V."/>
            <person name="Favel A."/>
            <person name="Rosso M.N."/>
            <person name="Martin F."/>
        </authorList>
    </citation>
    <scope>NUCLEOTIDE SEQUENCE [LARGE SCALE GENOMIC DNA]</scope>
    <source>
        <strain evidence="4 5">CIRM-BRFM 2984</strain>
    </source>
</reference>
<gene>
    <name evidence="4" type="ORF">R3P38DRAFT_2801462</name>
</gene>
<dbReference type="InterPro" id="IPR040898">
    <property type="entry name" value="CxC6"/>
</dbReference>
<keyword evidence="5" id="KW-1185">Reference proteome</keyword>
<name>A0AAV9ZVN5_9AGAR</name>
<protein>
    <recommendedName>
        <fullName evidence="6">CxC5 like cysteine cluster associated with KDZ domain-containing protein</fullName>
    </recommendedName>
</protein>
<feature type="domain" description="CxC5 like cysteine cluster associated with KDZ" evidence="2">
    <location>
        <begin position="118"/>
        <end position="248"/>
    </location>
</feature>
<dbReference type="Pfam" id="PF18721">
    <property type="entry name" value="CxC6"/>
    <property type="match status" value="1"/>
</dbReference>
<evidence type="ECO:0000313" key="4">
    <source>
        <dbReference type="EMBL" id="KAK6993014.1"/>
    </source>
</evidence>